<feature type="signal peptide" evidence="1">
    <location>
        <begin position="1"/>
        <end position="17"/>
    </location>
</feature>
<keyword evidence="2" id="KW-1185">Reference proteome</keyword>
<dbReference type="Gene3D" id="2.10.80.10">
    <property type="entry name" value="Lipase, subunit A"/>
    <property type="match status" value="1"/>
</dbReference>
<protein>
    <submittedName>
        <fullName evidence="3">Colipase-like protein 2</fullName>
    </submittedName>
</protein>
<name>A0A9B0WL32_CHRAS</name>
<dbReference type="PANTHER" id="PTHR10041">
    <property type="entry name" value="COLIPASE"/>
    <property type="match status" value="1"/>
</dbReference>
<dbReference type="PROSITE" id="PS51342">
    <property type="entry name" value="COLIPASE_2"/>
    <property type="match status" value="1"/>
</dbReference>
<dbReference type="RefSeq" id="XP_006860628.1">
    <property type="nucleotide sequence ID" value="XM_006860566.1"/>
</dbReference>
<evidence type="ECO:0000256" key="1">
    <source>
        <dbReference type="SAM" id="SignalP"/>
    </source>
</evidence>
<proteinExistence type="predicted"/>
<dbReference type="AlphaFoldDB" id="A0A9B0WL32"/>
<dbReference type="GO" id="GO:0032094">
    <property type="term" value="P:response to food"/>
    <property type="evidence" value="ECO:0007669"/>
    <property type="project" value="TreeGrafter"/>
</dbReference>
<feature type="chain" id="PRO_5039016288" evidence="1">
    <location>
        <begin position="18"/>
        <end position="100"/>
    </location>
</feature>
<dbReference type="GO" id="GO:0007586">
    <property type="term" value="P:digestion"/>
    <property type="evidence" value="ECO:0007669"/>
    <property type="project" value="InterPro"/>
</dbReference>
<dbReference type="GeneID" id="102831706"/>
<dbReference type="OrthoDB" id="9834137at2759"/>
<dbReference type="InterPro" id="IPR001981">
    <property type="entry name" value="Colipase"/>
</dbReference>
<dbReference type="GO" id="GO:0008047">
    <property type="term" value="F:enzyme activator activity"/>
    <property type="evidence" value="ECO:0007669"/>
    <property type="project" value="InterPro"/>
</dbReference>
<organism evidence="2 3">
    <name type="scientific">Chrysochloris asiatica</name>
    <name type="common">Cape golden mole</name>
    <dbReference type="NCBI Taxonomy" id="185453"/>
    <lineage>
        <taxon>Eukaryota</taxon>
        <taxon>Metazoa</taxon>
        <taxon>Chordata</taxon>
        <taxon>Craniata</taxon>
        <taxon>Vertebrata</taxon>
        <taxon>Euteleostomi</taxon>
        <taxon>Mammalia</taxon>
        <taxon>Eutheria</taxon>
        <taxon>Afrotheria</taxon>
        <taxon>Chrysochloridae</taxon>
        <taxon>Chrysochlorinae</taxon>
        <taxon>Chrysochloris</taxon>
    </lineage>
</organism>
<sequence>MVTAFAFLAGVLLPCWGEPLHIGSSVMKINGAKCSHHSNCQSDCCLINLDNGGSYCAPKAGYTMVCLPQTKGATNIVCPCRPGLSCITKDLMCPRRCHIL</sequence>
<dbReference type="CTD" id="389383"/>
<evidence type="ECO:0000313" key="3">
    <source>
        <dbReference type="RefSeq" id="XP_006860628.1"/>
    </source>
</evidence>
<reference evidence="3" key="1">
    <citation type="submission" date="2025-08" db="UniProtKB">
        <authorList>
            <consortium name="RefSeq"/>
        </authorList>
    </citation>
    <scope>IDENTIFICATION</scope>
    <source>
        <tissue evidence="3">Spleen</tissue>
    </source>
</reference>
<keyword evidence="1" id="KW-0732">Signal</keyword>
<dbReference type="GO" id="GO:0005576">
    <property type="term" value="C:extracellular region"/>
    <property type="evidence" value="ECO:0007669"/>
    <property type="project" value="InterPro"/>
</dbReference>
<dbReference type="Proteomes" id="UP000504623">
    <property type="component" value="Unplaced"/>
</dbReference>
<accession>A0A9B0WL32</accession>
<gene>
    <name evidence="3" type="primary">CLPSL2</name>
</gene>
<dbReference type="PANTHER" id="PTHR10041:SF3">
    <property type="entry name" value="COLIPASE-LIKE PROTEIN 2"/>
    <property type="match status" value="1"/>
</dbReference>
<evidence type="ECO:0000313" key="2">
    <source>
        <dbReference type="Proteomes" id="UP000504623"/>
    </source>
</evidence>
<dbReference type="GO" id="GO:0016042">
    <property type="term" value="P:lipid catabolic process"/>
    <property type="evidence" value="ECO:0007669"/>
    <property type="project" value="InterPro"/>
</dbReference>